<dbReference type="EMBL" id="FOLM01000005">
    <property type="protein sequence ID" value="SFC69153.1"/>
    <property type="molecule type" value="Genomic_DNA"/>
</dbReference>
<sequence>MLRGLSADDERFKTVGFRAGLNLLVARKTTASTSTDSRNGSGKSSMIELLHFLLGARFDNKHLLAHQELRRTVFSLRMDWPGLEQELRVSRSGGDAKYVTLRPALTGREAQQGLFGEPGGTDGTGSGEKIPLAEWQTLIERDLFGLTGDHPGVSGRAMLSFLLRRIGSHGFNEAVRSFARQPEASATANLAHLLGLDSALAARYQEITAKKATRDQLKKAVDDPFWGKVIGRTADLRGEIAVRKAKITELQQEIAAFRVVPQYEQLKERADELTRRIQELNTQDVIDRRNLEHLEKAVAEAVDPEVRYLQQAYEELGLTLPDQALRRFDEVRAFHAAVVRNRQSYLGAEIETARHGIAARRAERARLDTELSAVLKELSEGGALDRLTALQKLLAQEESKLGALQHRLDVAQAVEASSREIEATRITLIRELDTDLRERQHQISQATVLFHELASRLYGSDRPAYLSVEAGRNSLKITPKISSDVSHGINKMAIFCFDLATSVIAHRGGRGPDFLVHDSHIFDGVDDRQLTRALEVAVDITRAEHIQYIVTINEDDLAKARHLGFGAEPYVIDPVLTDAYDEGGLFGFRFEA</sequence>
<evidence type="ECO:0000259" key="2">
    <source>
        <dbReference type="Pfam" id="PF20275"/>
    </source>
</evidence>
<dbReference type="STRING" id="910347.SAMN05421773_10595"/>
<dbReference type="Pfam" id="PF10088">
    <property type="entry name" value="DUF2326"/>
    <property type="match status" value="1"/>
</dbReference>
<dbReference type="RefSeq" id="WP_093838677.1">
    <property type="nucleotide sequence ID" value="NZ_FOLM01000005.1"/>
</dbReference>
<dbReference type="Pfam" id="PF20275">
    <property type="entry name" value="CTD10"/>
    <property type="match status" value="1"/>
</dbReference>
<proteinExistence type="predicted"/>
<evidence type="ECO:0000313" key="3">
    <source>
        <dbReference type="EMBL" id="SFC69153.1"/>
    </source>
</evidence>
<name>A0A1I1LFM2_9ACTN</name>
<dbReference type="OrthoDB" id="7314834at2"/>
<dbReference type="InterPro" id="IPR018760">
    <property type="entry name" value="DUF2326"/>
</dbReference>
<protein>
    <submittedName>
        <fullName evidence="3">Uncharacterized protein YydD, contains DUF2326 domain</fullName>
    </submittedName>
</protein>
<dbReference type="AlphaFoldDB" id="A0A1I1LFM2"/>
<feature type="domain" description="ABC-three component systems C-terminal" evidence="2">
    <location>
        <begin position="289"/>
        <end position="413"/>
    </location>
</feature>
<accession>A0A1I1LFM2</accession>
<gene>
    <name evidence="3" type="ORF">SAMN05421773_10595</name>
</gene>
<dbReference type="Gene3D" id="3.40.50.300">
    <property type="entry name" value="P-loop containing nucleotide triphosphate hydrolases"/>
    <property type="match status" value="1"/>
</dbReference>
<dbReference type="InterPro" id="IPR046919">
    <property type="entry name" value="ABC-3C_CTD10"/>
</dbReference>
<feature type="domain" description="DUF2326" evidence="1">
    <location>
        <begin position="455"/>
        <end position="590"/>
    </location>
</feature>
<dbReference type="InterPro" id="IPR027417">
    <property type="entry name" value="P-loop_NTPase"/>
</dbReference>
<dbReference type="Proteomes" id="UP000199207">
    <property type="component" value="Unassembled WGS sequence"/>
</dbReference>
<keyword evidence="4" id="KW-1185">Reference proteome</keyword>
<evidence type="ECO:0000313" key="4">
    <source>
        <dbReference type="Proteomes" id="UP000199207"/>
    </source>
</evidence>
<evidence type="ECO:0000259" key="1">
    <source>
        <dbReference type="Pfam" id="PF10088"/>
    </source>
</evidence>
<reference evidence="3 4" key="1">
    <citation type="submission" date="2016-10" db="EMBL/GenBank/DDBJ databases">
        <authorList>
            <person name="de Groot N.N."/>
        </authorList>
    </citation>
    <scope>NUCLEOTIDE SEQUENCE [LARGE SCALE GENOMIC DNA]</scope>
    <source>
        <strain evidence="3 4">CGMCC 4.5739</strain>
    </source>
</reference>
<organism evidence="3 4">
    <name type="scientific">Streptomyces aidingensis</name>
    <dbReference type="NCBI Taxonomy" id="910347"/>
    <lineage>
        <taxon>Bacteria</taxon>
        <taxon>Bacillati</taxon>
        <taxon>Actinomycetota</taxon>
        <taxon>Actinomycetes</taxon>
        <taxon>Kitasatosporales</taxon>
        <taxon>Streptomycetaceae</taxon>
        <taxon>Streptomyces</taxon>
    </lineage>
</organism>